<accession>A0A1I1XE38</accession>
<dbReference type="STRING" id="500610.SAMN02799615_00218"/>
<reference evidence="2" key="1">
    <citation type="submission" date="2016-10" db="EMBL/GenBank/DDBJ databases">
        <authorList>
            <person name="Varghese N."/>
            <person name="Submissions S."/>
        </authorList>
    </citation>
    <scope>NUCLEOTIDE SEQUENCE [LARGE SCALE GENOMIC DNA]</scope>
    <source>
        <strain evidence="2">UNC178MFTsu3.1</strain>
    </source>
</reference>
<evidence type="ECO:0000313" key="1">
    <source>
        <dbReference type="EMBL" id="SFE05617.1"/>
    </source>
</evidence>
<keyword evidence="2" id="KW-1185">Reference proteome</keyword>
<protein>
    <submittedName>
        <fullName evidence="1">Uncharacterized protein</fullName>
    </submittedName>
</protein>
<dbReference type="EMBL" id="FONH01000001">
    <property type="protein sequence ID" value="SFE05617.1"/>
    <property type="molecule type" value="Genomic_DNA"/>
</dbReference>
<organism evidence="1 2">
    <name type="scientific">Dyella marensis</name>
    <dbReference type="NCBI Taxonomy" id="500610"/>
    <lineage>
        <taxon>Bacteria</taxon>
        <taxon>Pseudomonadati</taxon>
        <taxon>Pseudomonadota</taxon>
        <taxon>Gammaproteobacteria</taxon>
        <taxon>Lysobacterales</taxon>
        <taxon>Rhodanobacteraceae</taxon>
        <taxon>Dyella</taxon>
    </lineage>
</organism>
<dbReference type="Proteomes" id="UP000199477">
    <property type="component" value="Unassembled WGS sequence"/>
</dbReference>
<evidence type="ECO:0000313" key="2">
    <source>
        <dbReference type="Proteomes" id="UP000199477"/>
    </source>
</evidence>
<name>A0A1I1XE38_9GAMM</name>
<sequence>MQQPGRGRAFALSEALRQLLEARQEKLAERLIDQCSSELVRQISESPIASLNARLAYLLKSRLRRRPTPGEHGMHSAAALLVGVFNVWCREGRRASVRSVLRELGRADLHALREERELDPEVVSMLHEFDARA</sequence>
<gene>
    <name evidence="1" type="ORF">SAMN02799615_00218</name>
</gene>
<dbReference type="AlphaFoldDB" id="A0A1I1XE38"/>
<proteinExistence type="predicted"/>